<organism evidence="6 7">
    <name type="scientific">Larsenimonas suaedae</name>
    <dbReference type="NCBI Taxonomy" id="1851019"/>
    <lineage>
        <taxon>Bacteria</taxon>
        <taxon>Pseudomonadati</taxon>
        <taxon>Pseudomonadota</taxon>
        <taxon>Gammaproteobacteria</taxon>
        <taxon>Oceanospirillales</taxon>
        <taxon>Halomonadaceae</taxon>
        <taxon>Larsenimonas</taxon>
    </lineage>
</organism>
<reference evidence="6 7" key="1">
    <citation type="submission" date="2023-04" db="EMBL/GenBank/DDBJ databases">
        <title>A long-awaited taxogenomic arrangement of the family Halomonadaceae.</title>
        <authorList>
            <person name="De La Haba R."/>
            <person name="Chuvochina M."/>
            <person name="Wittouck S."/>
            <person name="Arahal D.R."/>
            <person name="Sanchez-Porro C."/>
            <person name="Hugenholtz P."/>
            <person name="Ventosa A."/>
        </authorList>
    </citation>
    <scope>NUCLEOTIDE SEQUENCE [LARGE SCALE GENOMIC DNA]</scope>
    <source>
        <strain evidence="6 7">DSM 22428</strain>
    </source>
</reference>
<comment type="caution">
    <text evidence="6">The sequence shown here is derived from an EMBL/GenBank/DDBJ whole genome shotgun (WGS) entry which is preliminary data.</text>
</comment>
<dbReference type="PANTHER" id="PTHR38101:SF1">
    <property type="entry name" value="UPF0307 PROTEIN YJGA"/>
    <property type="match status" value="1"/>
</dbReference>
<accession>A0ABU1GV55</accession>
<keyword evidence="4 5" id="KW-0694">RNA-binding</keyword>
<sequence>MSSELPPDHDEFQSKTQRKNAMLALQALGDRILALRPVQQRELPLSEDMWAAIEEMGRISSREARRRHMQYIGKVMRHEDIDAIEAKFEEFDQRKQASDREFHRLEQWRDRLVSEGTPAVTEFVKHYPNVDLQKLRQLVRNAQRERDNGKPPTSARKLFALLRDA</sequence>
<comment type="subcellular location">
    <subcellularLocation>
        <location evidence="5">Cytoplasm</location>
    </subcellularLocation>
    <text evidence="5">Associates with late stage pre-50S ribosomal subunits.</text>
</comment>
<dbReference type="PIRSF" id="PIRSF016183">
    <property type="entry name" value="UCP016183"/>
    <property type="match status" value="1"/>
</dbReference>
<keyword evidence="3 5" id="KW-0699">rRNA-binding</keyword>
<dbReference type="InterPro" id="IPR006839">
    <property type="entry name" value="DarP"/>
</dbReference>
<keyword evidence="1 5" id="KW-0963">Cytoplasm</keyword>
<dbReference type="NCBIfam" id="NF003593">
    <property type="entry name" value="PRK05255.1-1"/>
    <property type="match status" value="1"/>
</dbReference>
<keyword evidence="7" id="KW-1185">Reference proteome</keyword>
<evidence type="ECO:0000256" key="2">
    <source>
        <dbReference type="ARBA" id="ARBA00022517"/>
    </source>
</evidence>
<dbReference type="RefSeq" id="WP_251589521.1">
    <property type="nucleotide sequence ID" value="NZ_JAMLJI010000001.1"/>
</dbReference>
<gene>
    <name evidence="6" type="primary">yjgA</name>
    <name evidence="5" type="synonym">darP</name>
    <name evidence="6" type="ORF">QC825_06440</name>
</gene>
<evidence type="ECO:0000256" key="3">
    <source>
        <dbReference type="ARBA" id="ARBA00022730"/>
    </source>
</evidence>
<keyword evidence="2 5" id="KW-0690">Ribosome biogenesis</keyword>
<evidence type="ECO:0000313" key="6">
    <source>
        <dbReference type="EMBL" id="MDR5895705.1"/>
    </source>
</evidence>
<dbReference type="SUPFAM" id="SSF158710">
    <property type="entry name" value="PSPTO4464-like"/>
    <property type="match status" value="1"/>
</dbReference>
<evidence type="ECO:0000313" key="7">
    <source>
        <dbReference type="Proteomes" id="UP001269375"/>
    </source>
</evidence>
<dbReference type="Gene3D" id="1.10.60.30">
    <property type="entry name" value="PSPTO4464-like domains"/>
    <property type="match status" value="2"/>
</dbReference>
<evidence type="ECO:0000256" key="5">
    <source>
        <dbReference type="HAMAP-Rule" id="MF_00765"/>
    </source>
</evidence>
<dbReference type="HAMAP" id="MF_00765">
    <property type="entry name" value="DarP"/>
    <property type="match status" value="1"/>
</dbReference>
<evidence type="ECO:0000256" key="1">
    <source>
        <dbReference type="ARBA" id="ARBA00022490"/>
    </source>
</evidence>
<dbReference type="CDD" id="cd16331">
    <property type="entry name" value="YjgA-like"/>
    <property type="match status" value="1"/>
</dbReference>
<proteinExistence type="inferred from homology"/>
<comment type="function">
    <text evidence="5">Member of a network of 50S ribosomal subunit biogenesis factors which assembles along the 30S-50S interface, preventing incorrect 23S rRNA structures from forming. Promotes peptidyl transferase center (PTC) maturation.</text>
</comment>
<name>A0ABU1GV55_9GAMM</name>
<protein>
    <recommendedName>
        <fullName evidence="5">Dual-action ribosomal maturation protein DarP</fullName>
    </recommendedName>
    <alternativeName>
        <fullName evidence="5">Large ribosomal subunit assembly factor DarP</fullName>
    </alternativeName>
</protein>
<dbReference type="Proteomes" id="UP001269375">
    <property type="component" value="Unassembled WGS sequence"/>
</dbReference>
<dbReference type="Pfam" id="PF04751">
    <property type="entry name" value="DarP"/>
    <property type="match status" value="1"/>
</dbReference>
<dbReference type="InterPro" id="IPR023153">
    <property type="entry name" value="DarP_sf"/>
</dbReference>
<dbReference type="EMBL" id="JARWAO010000003">
    <property type="protein sequence ID" value="MDR5895705.1"/>
    <property type="molecule type" value="Genomic_DNA"/>
</dbReference>
<comment type="similarity">
    <text evidence="5">Belongs to the DarP family.</text>
</comment>
<evidence type="ECO:0000256" key="4">
    <source>
        <dbReference type="ARBA" id="ARBA00022884"/>
    </source>
</evidence>
<dbReference type="PANTHER" id="PTHR38101">
    <property type="entry name" value="UPF0307 PROTEIN YJGA"/>
    <property type="match status" value="1"/>
</dbReference>